<dbReference type="RefSeq" id="XP_046011845.1">
    <property type="nucleotide sequence ID" value="XM_046154294.1"/>
</dbReference>
<comment type="similarity">
    <text evidence="1">Belongs to the peptidase S33 family.</text>
</comment>
<keyword evidence="7" id="KW-1185">Reference proteome</keyword>
<evidence type="ECO:0000313" key="7">
    <source>
        <dbReference type="Proteomes" id="UP000756346"/>
    </source>
</evidence>
<feature type="transmembrane region" description="Helical" evidence="3">
    <location>
        <begin position="32"/>
        <end position="54"/>
    </location>
</feature>
<accession>A0A9P8Y7M2</accession>
<proteinExistence type="inferred from homology"/>
<protein>
    <submittedName>
        <fullName evidence="6">Alpha/Beta hydrolase protein</fullName>
    </submittedName>
</protein>
<organism evidence="6 7">
    <name type="scientific">Microdochium trichocladiopsis</name>
    <dbReference type="NCBI Taxonomy" id="1682393"/>
    <lineage>
        <taxon>Eukaryota</taxon>
        <taxon>Fungi</taxon>
        <taxon>Dikarya</taxon>
        <taxon>Ascomycota</taxon>
        <taxon>Pezizomycotina</taxon>
        <taxon>Sordariomycetes</taxon>
        <taxon>Xylariomycetidae</taxon>
        <taxon>Xylariales</taxon>
        <taxon>Microdochiaceae</taxon>
        <taxon>Microdochium</taxon>
    </lineage>
</organism>
<dbReference type="GO" id="GO:0016787">
    <property type="term" value="F:hydrolase activity"/>
    <property type="evidence" value="ECO:0007669"/>
    <property type="project" value="UniProtKB-KW"/>
</dbReference>
<keyword evidence="2 6" id="KW-0378">Hydrolase</keyword>
<dbReference type="InterPro" id="IPR051601">
    <property type="entry name" value="Serine_prot/Carboxylest_S33"/>
</dbReference>
<evidence type="ECO:0000259" key="5">
    <source>
        <dbReference type="Pfam" id="PF08386"/>
    </source>
</evidence>
<dbReference type="Pfam" id="PF08386">
    <property type="entry name" value="Abhydrolase_4"/>
    <property type="match status" value="1"/>
</dbReference>
<evidence type="ECO:0000256" key="3">
    <source>
        <dbReference type="SAM" id="Phobius"/>
    </source>
</evidence>
<sequence>MVGRMSKEPIFEKPRVGPAWSLRTETTKDASLLRNIANALASIVLGLIFFHVVWNPLNRGGHEFVDNNYGVPQTAHSGNGDWANIAPSRKLEWHACFEGEFDCARLDLPMDWLDPSDDLRIILAVIRLRADPDAPGEYLGPVFFNPGGPGGSGVWSIRDHGHLIQSIVGRNHDIVTFDPRGVGASLPRIDCWRHDQKRRLWDLQDVGVPGAHSGIVNDAYVRALAISAVCEQSMQETRLLEHIGTASHARDMLEILDQMGYDKLRYWGFSYGTVLGGYFASMYPDRVERLVSDGNVDYQEWAEDKHINFLRDTDKVMEAFYFYCHQAGPIPCAFYAESPEAIAQRLAQLLQTLRYRPIIVDADPERGPDMPQLVTWSHLKRFITRTMYQPLLMFPVFARILADLERGNGRSFYDTVLADDPESSFCSIDALPPTLPRLEEDNGEAYPAIACADGLPNNDTLEEFVDIVEQYKTISSIAGEVNAVFRLVCVGRKVRPRWRFSGPFGGTTAHPILYVANIADNITPLVSARNNSELFPGSVVLTQNSYGHTTLSAPSACTAAHIRAYFQNGTLPADGEACEPDYHPFEDIPLVDPASQRGRMYRDAREELSAASLGLCRSQWLPKRQGLA</sequence>
<reference evidence="6" key="1">
    <citation type="journal article" date="2021" name="Nat. Commun.">
        <title>Genetic determinants of endophytism in the Arabidopsis root mycobiome.</title>
        <authorList>
            <person name="Mesny F."/>
            <person name="Miyauchi S."/>
            <person name="Thiergart T."/>
            <person name="Pickel B."/>
            <person name="Atanasova L."/>
            <person name="Karlsson M."/>
            <person name="Huettel B."/>
            <person name="Barry K.W."/>
            <person name="Haridas S."/>
            <person name="Chen C."/>
            <person name="Bauer D."/>
            <person name="Andreopoulos W."/>
            <person name="Pangilinan J."/>
            <person name="LaButti K."/>
            <person name="Riley R."/>
            <person name="Lipzen A."/>
            <person name="Clum A."/>
            <person name="Drula E."/>
            <person name="Henrissat B."/>
            <person name="Kohler A."/>
            <person name="Grigoriev I.V."/>
            <person name="Martin F.M."/>
            <person name="Hacquard S."/>
        </authorList>
    </citation>
    <scope>NUCLEOTIDE SEQUENCE</scope>
    <source>
        <strain evidence="6">MPI-CAGE-CH-0230</strain>
    </source>
</reference>
<feature type="domain" description="Peptidase S33 tripeptidyl aminopeptidase-like C-terminal" evidence="5">
    <location>
        <begin position="485"/>
        <end position="578"/>
    </location>
</feature>
<dbReference type="AlphaFoldDB" id="A0A9P8Y7M2"/>
<name>A0A9P8Y7M2_9PEZI</name>
<keyword evidence="3" id="KW-0812">Transmembrane</keyword>
<dbReference type="Pfam" id="PF00561">
    <property type="entry name" value="Abhydrolase_1"/>
    <property type="match status" value="1"/>
</dbReference>
<evidence type="ECO:0000256" key="1">
    <source>
        <dbReference type="ARBA" id="ARBA00010088"/>
    </source>
</evidence>
<dbReference type="Gene3D" id="3.40.50.1820">
    <property type="entry name" value="alpha/beta hydrolase"/>
    <property type="match status" value="1"/>
</dbReference>
<gene>
    <name evidence="6" type="ORF">B0I36DRAFT_326002</name>
</gene>
<feature type="domain" description="AB hydrolase-1" evidence="4">
    <location>
        <begin position="141"/>
        <end position="320"/>
    </location>
</feature>
<dbReference type="InterPro" id="IPR013595">
    <property type="entry name" value="Pept_S33_TAP-like_C"/>
</dbReference>
<dbReference type="PANTHER" id="PTHR43248">
    <property type="entry name" value="2-SUCCINYL-6-HYDROXY-2,4-CYCLOHEXADIENE-1-CARBOXYLATE SYNTHASE"/>
    <property type="match status" value="1"/>
</dbReference>
<keyword evidence="3" id="KW-1133">Transmembrane helix</keyword>
<evidence type="ECO:0000259" key="4">
    <source>
        <dbReference type="Pfam" id="PF00561"/>
    </source>
</evidence>
<comment type="caution">
    <text evidence="6">The sequence shown here is derived from an EMBL/GenBank/DDBJ whole genome shotgun (WGS) entry which is preliminary data.</text>
</comment>
<dbReference type="SUPFAM" id="SSF53474">
    <property type="entry name" value="alpha/beta-Hydrolases"/>
    <property type="match status" value="1"/>
</dbReference>
<dbReference type="EMBL" id="JAGTJQ010000006">
    <property type="protein sequence ID" value="KAH7029557.1"/>
    <property type="molecule type" value="Genomic_DNA"/>
</dbReference>
<dbReference type="PANTHER" id="PTHR43248:SF25">
    <property type="entry name" value="AB HYDROLASE-1 DOMAIN-CONTAINING PROTEIN-RELATED"/>
    <property type="match status" value="1"/>
</dbReference>
<dbReference type="OrthoDB" id="425534at2759"/>
<dbReference type="Proteomes" id="UP000756346">
    <property type="component" value="Unassembled WGS sequence"/>
</dbReference>
<keyword evidence="3" id="KW-0472">Membrane</keyword>
<dbReference type="GeneID" id="70183840"/>
<evidence type="ECO:0000313" key="6">
    <source>
        <dbReference type="EMBL" id="KAH7029557.1"/>
    </source>
</evidence>
<dbReference type="InterPro" id="IPR000073">
    <property type="entry name" value="AB_hydrolase_1"/>
</dbReference>
<dbReference type="InterPro" id="IPR029058">
    <property type="entry name" value="AB_hydrolase_fold"/>
</dbReference>
<evidence type="ECO:0000256" key="2">
    <source>
        <dbReference type="ARBA" id="ARBA00022801"/>
    </source>
</evidence>